<feature type="domain" description="N-acetyltransferase" evidence="1">
    <location>
        <begin position="19"/>
        <end position="178"/>
    </location>
</feature>
<dbReference type="GO" id="GO:0016747">
    <property type="term" value="F:acyltransferase activity, transferring groups other than amino-acyl groups"/>
    <property type="evidence" value="ECO:0007669"/>
    <property type="project" value="InterPro"/>
</dbReference>
<dbReference type="Gene3D" id="3.40.630.30">
    <property type="match status" value="1"/>
</dbReference>
<dbReference type="InterPro" id="IPR016181">
    <property type="entry name" value="Acyl_CoA_acyltransferase"/>
</dbReference>
<dbReference type="InterPro" id="IPR051531">
    <property type="entry name" value="N-acetyltransferase"/>
</dbReference>
<evidence type="ECO:0000313" key="3">
    <source>
        <dbReference type="Proteomes" id="UP001165042"/>
    </source>
</evidence>
<dbReference type="PROSITE" id="PS51186">
    <property type="entry name" value="GNAT"/>
    <property type="match status" value="1"/>
</dbReference>
<dbReference type="InterPro" id="IPR000182">
    <property type="entry name" value="GNAT_dom"/>
</dbReference>
<organism evidence="2 3">
    <name type="scientific">Actinokineospora globicatena</name>
    <dbReference type="NCBI Taxonomy" id="103729"/>
    <lineage>
        <taxon>Bacteria</taxon>
        <taxon>Bacillati</taxon>
        <taxon>Actinomycetota</taxon>
        <taxon>Actinomycetes</taxon>
        <taxon>Pseudonocardiales</taxon>
        <taxon>Pseudonocardiaceae</taxon>
        <taxon>Actinokineospora</taxon>
    </lineage>
</organism>
<name>A0A9W6QM21_9PSEU</name>
<dbReference type="AlphaFoldDB" id="A0A9W6QM21"/>
<sequence length="180" mass="19989">MTDLGPISWPPTPIRTERLVLREPQAQDRATFIDMLSSTVVYAYLGGPRSREALESDIPEVPSKRPGVFTVERGGAMIGLITLDRRAADRPGHLRPDIEEVELGYLLLPQAWGFGYATEACAAALEWFARVLPGEPVVLCTQSANDRSIRLATRLGFTEVERFQEFGAEQWFGAWTPPST</sequence>
<dbReference type="Pfam" id="PF13302">
    <property type="entry name" value="Acetyltransf_3"/>
    <property type="match status" value="1"/>
</dbReference>
<gene>
    <name evidence="2" type="ORF">Aglo03_19510</name>
</gene>
<reference evidence="2" key="1">
    <citation type="submission" date="2023-02" db="EMBL/GenBank/DDBJ databases">
        <title>Actinokineospora globicatena NBRC 15670.</title>
        <authorList>
            <person name="Ichikawa N."/>
            <person name="Sato H."/>
            <person name="Tonouchi N."/>
        </authorList>
    </citation>
    <scope>NUCLEOTIDE SEQUENCE</scope>
    <source>
        <strain evidence="2">NBRC 15670</strain>
    </source>
</reference>
<dbReference type="PANTHER" id="PTHR43792:SF1">
    <property type="entry name" value="N-ACETYLTRANSFERASE DOMAIN-CONTAINING PROTEIN"/>
    <property type="match status" value="1"/>
</dbReference>
<proteinExistence type="predicted"/>
<dbReference type="RefSeq" id="WP_285609663.1">
    <property type="nucleotide sequence ID" value="NZ_BSSD01000002.1"/>
</dbReference>
<protein>
    <submittedName>
        <fullName evidence="2">N-acetyltransferase</fullName>
    </submittedName>
</protein>
<dbReference type="Proteomes" id="UP001165042">
    <property type="component" value="Unassembled WGS sequence"/>
</dbReference>
<dbReference type="PANTHER" id="PTHR43792">
    <property type="entry name" value="GNAT FAMILY, PUTATIVE (AFU_ORTHOLOGUE AFUA_3G00765)-RELATED-RELATED"/>
    <property type="match status" value="1"/>
</dbReference>
<evidence type="ECO:0000259" key="1">
    <source>
        <dbReference type="PROSITE" id="PS51186"/>
    </source>
</evidence>
<comment type="caution">
    <text evidence="2">The sequence shown here is derived from an EMBL/GenBank/DDBJ whole genome shotgun (WGS) entry which is preliminary data.</text>
</comment>
<evidence type="ECO:0000313" key="2">
    <source>
        <dbReference type="EMBL" id="GLW91135.1"/>
    </source>
</evidence>
<dbReference type="EMBL" id="BSSD01000002">
    <property type="protein sequence ID" value="GLW91135.1"/>
    <property type="molecule type" value="Genomic_DNA"/>
</dbReference>
<keyword evidence="3" id="KW-1185">Reference proteome</keyword>
<accession>A0A9W6QM21</accession>
<dbReference type="SUPFAM" id="SSF55729">
    <property type="entry name" value="Acyl-CoA N-acyltransferases (Nat)"/>
    <property type="match status" value="1"/>
</dbReference>